<organism evidence="6 7">
    <name type="scientific">Clavelina lepadiformis</name>
    <name type="common">Light-bulb sea squirt</name>
    <name type="synonym">Ascidia lepadiformis</name>
    <dbReference type="NCBI Taxonomy" id="159417"/>
    <lineage>
        <taxon>Eukaryota</taxon>
        <taxon>Metazoa</taxon>
        <taxon>Chordata</taxon>
        <taxon>Tunicata</taxon>
        <taxon>Ascidiacea</taxon>
        <taxon>Aplousobranchia</taxon>
        <taxon>Clavelinidae</taxon>
        <taxon>Clavelina</taxon>
    </lineage>
</organism>
<comment type="caution">
    <text evidence="6">The sequence shown here is derived from an EMBL/GenBank/DDBJ whole genome shotgun (WGS) entry which is preliminary data.</text>
</comment>
<dbReference type="InterPro" id="IPR051731">
    <property type="entry name" value="DENND11/AVL9_GEFs"/>
</dbReference>
<evidence type="ECO:0000256" key="2">
    <source>
        <dbReference type="ARBA" id="ARBA00015743"/>
    </source>
</evidence>
<evidence type="ECO:0000256" key="3">
    <source>
        <dbReference type="ARBA" id="ARBA00022658"/>
    </source>
</evidence>
<dbReference type="PANTHER" id="PTHR31017">
    <property type="entry name" value="LATE SECRETORY PATHWAY PROTEIN AVL9-RELATED"/>
    <property type="match status" value="1"/>
</dbReference>
<protein>
    <recommendedName>
        <fullName evidence="2">DENN domain-containing protein 11</fullName>
    </recommendedName>
    <alternativeName>
        <fullName evidence="4">Protein LCHN</fullName>
    </alternativeName>
</protein>
<dbReference type="Pfam" id="PF09804">
    <property type="entry name" value="DENND11"/>
    <property type="match status" value="1"/>
</dbReference>
<dbReference type="Proteomes" id="UP001642483">
    <property type="component" value="Unassembled WGS sequence"/>
</dbReference>
<evidence type="ECO:0000256" key="1">
    <source>
        <dbReference type="ARBA" id="ARBA00007629"/>
    </source>
</evidence>
<name>A0ABP0G2D2_CLALP</name>
<dbReference type="InterPro" id="IPR037516">
    <property type="entry name" value="Tripartite_DENN"/>
</dbReference>
<dbReference type="PANTHER" id="PTHR31017:SF2">
    <property type="entry name" value="DENN DOMAIN-CONTAINING PROTEIN 11"/>
    <property type="match status" value="1"/>
</dbReference>
<evidence type="ECO:0000313" key="6">
    <source>
        <dbReference type="EMBL" id="CAK8684964.1"/>
    </source>
</evidence>
<proteinExistence type="inferred from homology"/>
<keyword evidence="3" id="KW-0344">Guanine-nucleotide releasing factor</keyword>
<evidence type="ECO:0000313" key="7">
    <source>
        <dbReference type="Proteomes" id="UP001642483"/>
    </source>
</evidence>
<gene>
    <name evidence="6" type="ORF">CVLEPA_LOCUS16132</name>
</gene>
<accession>A0ABP0G2D2</accession>
<dbReference type="InterPro" id="IPR018626">
    <property type="entry name" value="LCHN/Anr2"/>
</dbReference>
<sequence length="439" mass="50883">MDHDESQPLLLDDRDNDADNSASFLSIANRNHHSKHSILDNSAKQIDFSNIFEKDQLESEPDVVMTVFVVAFDTHHGNIVEWSVPNDAELKSVEFQAMPSGAHKVDSDFIYFRIKDMFGLSCFEKMRVDSIEERGARMKSVGIISPSYTTLFKHMQFLELQVRHQLQTPGRYEQLLEFYKDRCGVLPPLCNQPSSDFIIRRNQHHVRFPQMKITHPAGCFSQFVQFFGENIFVLWKLMLLQKRILFFSPPPIGVVCYRVYCACCLGRVTLAGFNNKCAVPYFYVNIADIDQLESEMTYVACTTEKIFQEKKDLYDVYVDNQLVQVVDNRYLNLLCVTKVDRENYQNLQNHRKDLFHQKGLGNSELPSEEQFYQSFFTLQNNQLFRTLIETSTSPDRTLTEEHIRAMGLDPVGDRHFIMDLLELYAIDVMLVADNPCCPV</sequence>
<comment type="similarity">
    <text evidence="1">Belongs to the DENND11 family.</text>
</comment>
<dbReference type="PROSITE" id="PS50211">
    <property type="entry name" value="DENN"/>
    <property type="match status" value="1"/>
</dbReference>
<keyword evidence="7" id="KW-1185">Reference proteome</keyword>
<feature type="domain" description="UDENN" evidence="5">
    <location>
        <begin position="65"/>
        <end position="439"/>
    </location>
</feature>
<evidence type="ECO:0000256" key="4">
    <source>
        <dbReference type="ARBA" id="ARBA00033400"/>
    </source>
</evidence>
<evidence type="ECO:0000259" key="5">
    <source>
        <dbReference type="PROSITE" id="PS50211"/>
    </source>
</evidence>
<reference evidence="6 7" key="1">
    <citation type="submission" date="2024-02" db="EMBL/GenBank/DDBJ databases">
        <authorList>
            <person name="Daric V."/>
            <person name="Darras S."/>
        </authorList>
    </citation>
    <scope>NUCLEOTIDE SEQUENCE [LARGE SCALE GENOMIC DNA]</scope>
</reference>
<dbReference type="EMBL" id="CAWYQH010000098">
    <property type="protein sequence ID" value="CAK8684964.1"/>
    <property type="molecule type" value="Genomic_DNA"/>
</dbReference>